<reference evidence="2 3" key="1">
    <citation type="submission" date="2023-08" db="EMBL/GenBank/DDBJ databases">
        <title>Transcriptome Analysis of Halomonas alkalicola CICC 11012s to Identify the Genes Involved in Alkaline Tolerances.</title>
        <authorList>
            <person name="Zhai L."/>
        </authorList>
    </citation>
    <scope>NUCLEOTIDE SEQUENCE [LARGE SCALE GENOMIC DNA]</scope>
    <source>
        <strain evidence="2 3">CICC 11012s</strain>
    </source>
</reference>
<dbReference type="Proteomes" id="UP001235344">
    <property type="component" value="Chromosome"/>
</dbReference>
<proteinExistence type="predicted"/>
<name>A0ABY9H0B6_9GAMM</name>
<organism evidence="2 3">
    <name type="scientific">Halomonas alkalicola</name>
    <dbReference type="NCBI Taxonomy" id="1930622"/>
    <lineage>
        <taxon>Bacteria</taxon>
        <taxon>Pseudomonadati</taxon>
        <taxon>Pseudomonadota</taxon>
        <taxon>Gammaproteobacteria</taxon>
        <taxon>Oceanospirillales</taxon>
        <taxon>Halomonadaceae</taxon>
        <taxon>Halomonas</taxon>
    </lineage>
</organism>
<feature type="compositionally biased region" description="Low complexity" evidence="1">
    <location>
        <begin position="121"/>
        <end position="139"/>
    </location>
</feature>
<accession>A0ABY9H0B6</accession>
<dbReference type="EMBL" id="CP131913">
    <property type="protein sequence ID" value="WLI71911.1"/>
    <property type="molecule type" value="Genomic_DNA"/>
</dbReference>
<feature type="region of interest" description="Disordered" evidence="1">
    <location>
        <begin position="112"/>
        <end position="165"/>
    </location>
</feature>
<dbReference type="Pfam" id="PF11920">
    <property type="entry name" value="DUF3438"/>
    <property type="match status" value="1"/>
</dbReference>
<keyword evidence="3" id="KW-1185">Reference proteome</keyword>
<dbReference type="RefSeq" id="WP_305497866.1">
    <property type="nucleotide sequence ID" value="NZ_CP131913.1"/>
</dbReference>
<dbReference type="NCBIfam" id="TIGR03749">
    <property type="entry name" value="conj_TIGR03749"/>
    <property type="match status" value="1"/>
</dbReference>
<dbReference type="InterPro" id="IPR021844">
    <property type="entry name" value="Integr_conj_element_PFL4704"/>
</dbReference>
<evidence type="ECO:0000256" key="1">
    <source>
        <dbReference type="SAM" id="MobiDB-lite"/>
    </source>
</evidence>
<gene>
    <name evidence="2" type="ORF">B6N23_08695</name>
</gene>
<evidence type="ECO:0000313" key="3">
    <source>
        <dbReference type="Proteomes" id="UP001235344"/>
    </source>
</evidence>
<sequence>MKRLILACLASAVLAGDALAVEIMHWERRPLAIPLPVDEERIVTLDRNVRVGLPPALANPEVLRVQSAGGVLYLKAFEAFETQRVRVQDVESGDVLLLDLSAREGASSEEILVVDSREASPARASASRASTGASSGSRGEQASEASRPAAQASGGEAQQATATPVPVRLTRHAAQSLYAPQRTIEPLRGVSRVPMRLPESLSTLLPSLPVTATPPGAWRLDGWTVTAVKLENNDRRRAFELDPRWLQGEFYSATFMHPYLAPRGSVEDTTTVFLVTRRGGLDRALIPLEETDKAEEGTS</sequence>
<feature type="compositionally biased region" description="Low complexity" evidence="1">
    <location>
        <begin position="149"/>
        <end position="163"/>
    </location>
</feature>
<protein>
    <submittedName>
        <fullName evidence="2">TIGR03749 family integrating conjugative element protein</fullName>
    </submittedName>
</protein>
<evidence type="ECO:0000313" key="2">
    <source>
        <dbReference type="EMBL" id="WLI71911.1"/>
    </source>
</evidence>